<proteinExistence type="predicted"/>
<evidence type="ECO:0000313" key="2">
    <source>
        <dbReference type="Proteomes" id="UP000027138"/>
    </source>
</evidence>
<dbReference type="AlphaFoldDB" id="A0A067KET7"/>
<protein>
    <recommendedName>
        <fullName evidence="3">Aminotransferase-like plant mobile domain-containing protein</fullName>
    </recommendedName>
</protein>
<gene>
    <name evidence="1" type="ORF">JCGZ_11955</name>
</gene>
<keyword evidence="2" id="KW-1185">Reference proteome</keyword>
<dbReference type="OrthoDB" id="1937047at2759"/>
<reference evidence="1 2" key="1">
    <citation type="journal article" date="2014" name="PLoS ONE">
        <title>Global Analysis of Gene Expression Profiles in Physic Nut (Jatropha curcas L.) Seedlings Exposed to Salt Stress.</title>
        <authorList>
            <person name="Zhang L."/>
            <person name="Zhang C."/>
            <person name="Wu P."/>
            <person name="Chen Y."/>
            <person name="Li M."/>
            <person name="Jiang H."/>
            <person name="Wu G."/>
        </authorList>
    </citation>
    <scope>NUCLEOTIDE SEQUENCE [LARGE SCALE GENOMIC DNA]</scope>
    <source>
        <strain evidence="2">cv. GZQX0401</strain>
        <tissue evidence="1">Young leaves</tissue>
    </source>
</reference>
<dbReference type="Proteomes" id="UP000027138">
    <property type="component" value="Unassembled WGS sequence"/>
</dbReference>
<sequence length="180" mass="20024">MRGFQSEACVNSRVTRVGVTWRGYSSMNSCVTQLFLNEQFKQLRGAAVGWRSASAKVRYAVVLLSAQLGQSCVTRLLRRVTRLCGYVNLGKARSGGSAIDASAFWDLLDPPMRARVVAAGFEDYAAGLRRTQPRFPPAMRYALMERWNDCTHAFVFGFSEMTLTPDQPSVWDDIACSPNP</sequence>
<accession>A0A067KET7</accession>
<organism evidence="1 2">
    <name type="scientific">Jatropha curcas</name>
    <name type="common">Barbados nut</name>
    <dbReference type="NCBI Taxonomy" id="180498"/>
    <lineage>
        <taxon>Eukaryota</taxon>
        <taxon>Viridiplantae</taxon>
        <taxon>Streptophyta</taxon>
        <taxon>Embryophyta</taxon>
        <taxon>Tracheophyta</taxon>
        <taxon>Spermatophyta</taxon>
        <taxon>Magnoliopsida</taxon>
        <taxon>eudicotyledons</taxon>
        <taxon>Gunneridae</taxon>
        <taxon>Pentapetalae</taxon>
        <taxon>rosids</taxon>
        <taxon>fabids</taxon>
        <taxon>Malpighiales</taxon>
        <taxon>Euphorbiaceae</taxon>
        <taxon>Crotonoideae</taxon>
        <taxon>Jatropheae</taxon>
        <taxon>Jatropha</taxon>
    </lineage>
</organism>
<evidence type="ECO:0000313" key="1">
    <source>
        <dbReference type="EMBL" id="KDP34642.1"/>
    </source>
</evidence>
<evidence type="ECO:0008006" key="3">
    <source>
        <dbReference type="Google" id="ProtNLM"/>
    </source>
</evidence>
<name>A0A067KET7_JATCU</name>
<dbReference type="EMBL" id="KK914515">
    <property type="protein sequence ID" value="KDP34642.1"/>
    <property type="molecule type" value="Genomic_DNA"/>
</dbReference>